<keyword evidence="3 4" id="KW-0443">Lipid metabolism</keyword>
<dbReference type="SUPFAM" id="SSF52151">
    <property type="entry name" value="FabD/lysophospholipase-like"/>
    <property type="match status" value="1"/>
</dbReference>
<sequence>MQMKLDKSEKIDSENKKVGLALSGGGYRASFFHLGVLANLAEKDLLRNISVISTVSGGSIVGALYFLKLREKVIENGQLRHLDYIQIVQAVEEDLAAGVSKNIRSKVFLHPLNELRAVFQSREKILAQLYQKYFYKSDLMMHELKVSGLPKLIINATFLRNGGHWYFSQDDMGQYMDNKIVNSKGSISYLKNPVYLKDAIAASSAVPGLFNYVRVNIDSVSHKLVDGGAFDNLGLFSLQNESCDFFILSDGSRQLTEEEFIPRKRLSVLKRSYDASLELNKKMMLESCSDYIHIHLKESHANVDLHVSEALSKLRTDLNNFLPQERNSLSFFAYLLTDDVSCHIIVNTELKGDFTFKESGNVSLMQTPTDKFRRGLRSGRKLNHVSGKGFIQALSEAKYFIVTFLLIFLASFWYALLATSGIIPDNDPVINSYFQALLIIISVVSVYLMFLTSMDDYIHHVDMVIAKLIHLILSLFYLLAIGTAAAIVIGLVIILLTGRFT</sequence>
<dbReference type="Gene3D" id="3.40.1090.10">
    <property type="entry name" value="Cytosolic phospholipase A2 catalytic domain"/>
    <property type="match status" value="2"/>
</dbReference>
<dbReference type="PANTHER" id="PTHR14226">
    <property type="entry name" value="NEUROPATHY TARGET ESTERASE/SWISS CHEESE D.MELANOGASTER"/>
    <property type="match status" value="1"/>
</dbReference>
<dbReference type="RefSeq" id="WP_154121868.1">
    <property type="nucleotide sequence ID" value="NZ_WJXB01000013.1"/>
</dbReference>
<dbReference type="PROSITE" id="PS51635">
    <property type="entry name" value="PNPLA"/>
    <property type="match status" value="1"/>
</dbReference>
<feature type="domain" description="PNPLA" evidence="6">
    <location>
        <begin position="21"/>
        <end position="239"/>
    </location>
</feature>
<evidence type="ECO:0000256" key="4">
    <source>
        <dbReference type="PROSITE-ProRule" id="PRU01161"/>
    </source>
</evidence>
<feature type="transmembrane region" description="Helical" evidence="5">
    <location>
        <begin position="471"/>
        <end position="496"/>
    </location>
</feature>
<organism evidence="7 8">
    <name type="scientific">Paenibacillus monticola</name>
    <dbReference type="NCBI Taxonomy" id="2666075"/>
    <lineage>
        <taxon>Bacteria</taxon>
        <taxon>Bacillati</taxon>
        <taxon>Bacillota</taxon>
        <taxon>Bacilli</taxon>
        <taxon>Bacillales</taxon>
        <taxon>Paenibacillaceae</taxon>
        <taxon>Paenibacillus</taxon>
    </lineage>
</organism>
<feature type="active site" description="Proton acceptor" evidence="4">
    <location>
        <position position="226"/>
    </location>
</feature>
<evidence type="ECO:0000256" key="5">
    <source>
        <dbReference type="SAM" id="Phobius"/>
    </source>
</evidence>
<dbReference type="PANTHER" id="PTHR14226:SF78">
    <property type="entry name" value="SLR0060 PROTEIN"/>
    <property type="match status" value="1"/>
</dbReference>
<dbReference type="GO" id="GO:0016787">
    <property type="term" value="F:hydrolase activity"/>
    <property type="evidence" value="ECO:0007669"/>
    <property type="project" value="UniProtKB-UniRule"/>
</dbReference>
<feature type="short sequence motif" description="DGA/G" evidence="4">
    <location>
        <begin position="226"/>
        <end position="228"/>
    </location>
</feature>
<feature type="transmembrane region" description="Helical" evidence="5">
    <location>
        <begin position="429"/>
        <end position="450"/>
    </location>
</feature>
<keyword evidence="8" id="KW-1185">Reference proteome</keyword>
<evidence type="ECO:0000313" key="7">
    <source>
        <dbReference type="EMBL" id="MRN56384.1"/>
    </source>
</evidence>
<gene>
    <name evidence="7" type="ORF">GJB61_25750</name>
</gene>
<keyword evidence="5" id="KW-0472">Membrane</keyword>
<protein>
    <recommendedName>
        <fullName evidence="6">PNPLA domain-containing protein</fullName>
    </recommendedName>
</protein>
<dbReference type="GO" id="GO:0016042">
    <property type="term" value="P:lipid catabolic process"/>
    <property type="evidence" value="ECO:0007669"/>
    <property type="project" value="UniProtKB-UniRule"/>
</dbReference>
<keyword evidence="2 4" id="KW-0442">Lipid degradation</keyword>
<keyword evidence="1 4" id="KW-0378">Hydrolase</keyword>
<keyword evidence="5" id="KW-1133">Transmembrane helix</keyword>
<evidence type="ECO:0000256" key="1">
    <source>
        <dbReference type="ARBA" id="ARBA00022801"/>
    </source>
</evidence>
<dbReference type="InterPro" id="IPR050301">
    <property type="entry name" value="NTE"/>
</dbReference>
<evidence type="ECO:0000313" key="8">
    <source>
        <dbReference type="Proteomes" id="UP000463051"/>
    </source>
</evidence>
<evidence type="ECO:0000259" key="6">
    <source>
        <dbReference type="PROSITE" id="PS51635"/>
    </source>
</evidence>
<reference evidence="7 8" key="1">
    <citation type="submission" date="2019-11" db="EMBL/GenBank/DDBJ databases">
        <title>Paenibacillus monticola sp. nov., a novel PGPR strain isolated from mountain sample in China.</title>
        <authorList>
            <person name="Zhao Q."/>
            <person name="Li H.-P."/>
            <person name="Zhang J.-L."/>
        </authorList>
    </citation>
    <scope>NUCLEOTIDE SEQUENCE [LARGE SCALE GENOMIC DNA]</scope>
    <source>
        <strain evidence="7 8">LC-T2</strain>
    </source>
</reference>
<accession>A0A7X2HA78</accession>
<keyword evidence="5" id="KW-0812">Transmembrane</keyword>
<feature type="transmembrane region" description="Helical" evidence="5">
    <location>
        <begin position="399"/>
        <end position="423"/>
    </location>
</feature>
<dbReference type="InterPro" id="IPR016035">
    <property type="entry name" value="Acyl_Trfase/lysoPLipase"/>
</dbReference>
<feature type="active site" description="Nucleophile" evidence="4">
    <location>
        <position position="56"/>
    </location>
</feature>
<evidence type="ECO:0000256" key="2">
    <source>
        <dbReference type="ARBA" id="ARBA00022963"/>
    </source>
</evidence>
<dbReference type="AlphaFoldDB" id="A0A7X2HA78"/>
<comment type="caution">
    <text evidence="4">Lacks conserved residue(s) required for the propagation of feature annotation.</text>
</comment>
<comment type="caution">
    <text evidence="7">The sequence shown here is derived from an EMBL/GenBank/DDBJ whole genome shotgun (WGS) entry which is preliminary data.</text>
</comment>
<name>A0A7X2HA78_9BACL</name>
<evidence type="ECO:0000256" key="3">
    <source>
        <dbReference type="ARBA" id="ARBA00023098"/>
    </source>
</evidence>
<dbReference type="InterPro" id="IPR002641">
    <property type="entry name" value="PNPLA_dom"/>
</dbReference>
<dbReference type="Proteomes" id="UP000463051">
    <property type="component" value="Unassembled WGS sequence"/>
</dbReference>
<proteinExistence type="predicted"/>
<dbReference type="EMBL" id="WJXB01000013">
    <property type="protein sequence ID" value="MRN56384.1"/>
    <property type="molecule type" value="Genomic_DNA"/>
</dbReference>
<dbReference type="Pfam" id="PF01734">
    <property type="entry name" value="Patatin"/>
    <property type="match status" value="1"/>
</dbReference>